<dbReference type="SUPFAM" id="SSF48403">
    <property type="entry name" value="Ankyrin repeat"/>
    <property type="match status" value="1"/>
</dbReference>
<accession>A0A836BP35</accession>
<keyword evidence="6" id="KW-1185">Reference proteome</keyword>
<dbReference type="InterPro" id="IPR036770">
    <property type="entry name" value="Ankyrin_rpt-contain_sf"/>
</dbReference>
<reference evidence="5" key="1">
    <citation type="journal article" date="2020" name="bioRxiv">
        <title>Comparative genomics of Chlamydomonas.</title>
        <authorList>
            <person name="Craig R.J."/>
            <person name="Hasan A.R."/>
            <person name="Ness R.W."/>
            <person name="Keightley P.D."/>
        </authorList>
    </citation>
    <scope>NUCLEOTIDE SEQUENCE</scope>
    <source>
        <strain evidence="5">CCAP 11/70</strain>
    </source>
</reference>
<dbReference type="InterPro" id="IPR002110">
    <property type="entry name" value="Ankyrin_rpt"/>
</dbReference>
<proteinExistence type="predicted"/>
<keyword evidence="1" id="KW-0677">Repeat</keyword>
<sequence>MKETRQRSAVACLGNLDPNDAPLLAGILLSSHASLRLALQAWVCDEPHPAVPTHLHPDAPGGEDLARELYRQHTAPCDHWFEGALVFAARRGLLPLVRTLLSLGADPTVAWSAPVRAAASEGQASALAVRLEAGAPFDPEHTGDALVEAVRAGHAPCVELLLASGAGELGTALTEAAAADRPDLVALLLATDTPRRGYRALYEASRRGHGRVVDQLLEAGFTDLEHAFGAACAEGHDRIVQRLLGAGADAGAHESAALRIAARNGHAGVVRLLCGTGAVDVRAGRDEAVRFAATRGHVEVVWALVAAGADVTAEGDEALRFIAGALGSAEVVRELLRAGAGHKEAALRRAAATGQEESVRELLAAGADVHAEEGAALKGAAGKGHVGTVRVLLAAGAGAGAGGGEALRAAVAGGHAPVAEVLRAAGAVEEQGGCAGGEKGAQEGGEGVEALWW</sequence>
<evidence type="ECO:0000313" key="6">
    <source>
        <dbReference type="Proteomes" id="UP000612055"/>
    </source>
</evidence>
<keyword evidence="2 3" id="KW-0040">ANK repeat</keyword>
<evidence type="ECO:0008006" key="7">
    <source>
        <dbReference type="Google" id="ProtNLM"/>
    </source>
</evidence>
<evidence type="ECO:0000256" key="3">
    <source>
        <dbReference type="PROSITE-ProRule" id="PRU00023"/>
    </source>
</evidence>
<feature type="repeat" description="ANK" evidence="3">
    <location>
        <begin position="342"/>
        <end position="374"/>
    </location>
</feature>
<evidence type="ECO:0000256" key="4">
    <source>
        <dbReference type="SAM" id="MobiDB-lite"/>
    </source>
</evidence>
<dbReference type="Pfam" id="PF12796">
    <property type="entry name" value="Ank_2"/>
    <property type="match status" value="2"/>
</dbReference>
<protein>
    <recommendedName>
        <fullName evidence="7">Ankyrin repeat protein</fullName>
    </recommendedName>
</protein>
<dbReference type="PANTHER" id="PTHR24198:SF165">
    <property type="entry name" value="ANKYRIN REPEAT-CONTAINING PROTEIN-RELATED"/>
    <property type="match status" value="1"/>
</dbReference>
<feature type="region of interest" description="Disordered" evidence="4">
    <location>
        <begin position="433"/>
        <end position="453"/>
    </location>
</feature>
<evidence type="ECO:0000313" key="5">
    <source>
        <dbReference type="EMBL" id="KAG2483911.1"/>
    </source>
</evidence>
<organism evidence="5 6">
    <name type="scientific">Edaphochlamys debaryana</name>
    <dbReference type="NCBI Taxonomy" id="47281"/>
    <lineage>
        <taxon>Eukaryota</taxon>
        <taxon>Viridiplantae</taxon>
        <taxon>Chlorophyta</taxon>
        <taxon>core chlorophytes</taxon>
        <taxon>Chlorophyceae</taxon>
        <taxon>CS clade</taxon>
        <taxon>Chlamydomonadales</taxon>
        <taxon>Chlamydomonadales incertae sedis</taxon>
        <taxon>Edaphochlamys</taxon>
    </lineage>
</organism>
<dbReference type="Gene3D" id="1.25.40.20">
    <property type="entry name" value="Ankyrin repeat-containing domain"/>
    <property type="match status" value="3"/>
</dbReference>
<dbReference type="AlphaFoldDB" id="A0A836BP35"/>
<dbReference type="Proteomes" id="UP000612055">
    <property type="component" value="Unassembled WGS sequence"/>
</dbReference>
<dbReference type="PROSITE" id="PS50088">
    <property type="entry name" value="ANK_REPEAT"/>
    <property type="match status" value="1"/>
</dbReference>
<evidence type="ECO:0000256" key="2">
    <source>
        <dbReference type="ARBA" id="ARBA00023043"/>
    </source>
</evidence>
<feature type="compositionally biased region" description="Gly residues" evidence="4">
    <location>
        <begin position="433"/>
        <end position="447"/>
    </location>
</feature>
<dbReference type="PANTHER" id="PTHR24198">
    <property type="entry name" value="ANKYRIN REPEAT AND PROTEIN KINASE DOMAIN-CONTAINING PROTEIN"/>
    <property type="match status" value="1"/>
</dbReference>
<comment type="caution">
    <text evidence="5">The sequence shown here is derived from an EMBL/GenBank/DDBJ whole genome shotgun (WGS) entry which is preliminary data.</text>
</comment>
<name>A0A836BP35_9CHLO</name>
<dbReference type="EMBL" id="JAEHOE010000162">
    <property type="protein sequence ID" value="KAG2483911.1"/>
    <property type="molecule type" value="Genomic_DNA"/>
</dbReference>
<dbReference type="OrthoDB" id="2163089at2759"/>
<gene>
    <name evidence="5" type="ORF">HYH03_017232</name>
</gene>
<evidence type="ECO:0000256" key="1">
    <source>
        <dbReference type="ARBA" id="ARBA00022737"/>
    </source>
</evidence>
<dbReference type="SMART" id="SM00248">
    <property type="entry name" value="ANK"/>
    <property type="match status" value="6"/>
</dbReference>